<evidence type="ECO:0000256" key="1">
    <source>
        <dbReference type="SAM" id="MobiDB-lite"/>
    </source>
</evidence>
<proteinExistence type="predicted"/>
<comment type="caution">
    <text evidence="2">The sequence shown here is derived from an EMBL/GenBank/DDBJ whole genome shotgun (WGS) entry which is preliminary data.</text>
</comment>
<dbReference type="EMBL" id="JAVRRL010000076">
    <property type="protein sequence ID" value="KAK5108851.1"/>
    <property type="molecule type" value="Genomic_DNA"/>
</dbReference>
<sequence>MFCTTLRRRVSFSTAIPALTASEGLKLRESRLSTHDIAIPLATDDGPHPLSAKSLRQLRILLLSPSSVADDKLESTVDRISHFASLTGGQDLAIVLLSSPSSTTASAPRKEQSNAKPDTPTETGTYAYAKLQATLLDHSGSVPYIPIILVAHLFNLPEVLRKHVSALTRPPLPLQDQPTSPFKLLHHCTMAPPMTQRTAYYISDLFVNLRELAWACSSVSSVPNSSSPSARAAGARDGLLSSQDTLMLDTRALMPELAAASKLKQLRDLVGEEQCRAVVEFWREEYVLQ</sequence>
<reference evidence="2" key="1">
    <citation type="submission" date="2023-08" db="EMBL/GenBank/DDBJ databases">
        <title>Black Yeasts Isolated from many extreme environments.</title>
        <authorList>
            <person name="Coleine C."/>
            <person name="Stajich J.E."/>
            <person name="Selbmann L."/>
        </authorList>
    </citation>
    <scope>NUCLEOTIDE SEQUENCE</scope>
    <source>
        <strain evidence="2">CCFEE 5401</strain>
    </source>
</reference>
<organism evidence="2 3">
    <name type="scientific">Meristemomyces frigidus</name>
    <dbReference type="NCBI Taxonomy" id="1508187"/>
    <lineage>
        <taxon>Eukaryota</taxon>
        <taxon>Fungi</taxon>
        <taxon>Dikarya</taxon>
        <taxon>Ascomycota</taxon>
        <taxon>Pezizomycotina</taxon>
        <taxon>Dothideomycetes</taxon>
        <taxon>Dothideomycetidae</taxon>
        <taxon>Mycosphaerellales</taxon>
        <taxon>Teratosphaeriaceae</taxon>
        <taxon>Meristemomyces</taxon>
    </lineage>
</organism>
<evidence type="ECO:0000313" key="2">
    <source>
        <dbReference type="EMBL" id="KAK5108851.1"/>
    </source>
</evidence>
<protein>
    <submittedName>
        <fullName evidence="2">Uncharacterized protein</fullName>
    </submittedName>
</protein>
<dbReference type="Proteomes" id="UP001310890">
    <property type="component" value="Unassembled WGS sequence"/>
</dbReference>
<accession>A0AAN7TA87</accession>
<feature type="region of interest" description="Disordered" evidence="1">
    <location>
        <begin position="103"/>
        <end position="122"/>
    </location>
</feature>
<name>A0AAN7TA87_9PEZI</name>
<dbReference type="AlphaFoldDB" id="A0AAN7TA87"/>
<gene>
    <name evidence="2" type="ORF">LTR62_007741</name>
</gene>
<evidence type="ECO:0000313" key="3">
    <source>
        <dbReference type="Proteomes" id="UP001310890"/>
    </source>
</evidence>